<evidence type="ECO:0000313" key="14">
    <source>
        <dbReference type="Proteomes" id="UP001219518"/>
    </source>
</evidence>
<evidence type="ECO:0000259" key="12">
    <source>
        <dbReference type="PROSITE" id="PS50234"/>
    </source>
</evidence>
<feature type="region of interest" description="Disordered" evidence="11">
    <location>
        <begin position="4453"/>
        <end position="5005"/>
    </location>
</feature>
<dbReference type="PANTHER" id="PTHR48103">
    <property type="entry name" value="MIDASIN-RELATED"/>
    <property type="match status" value="1"/>
</dbReference>
<comment type="caution">
    <text evidence="13">The sequence shown here is derived from an EMBL/GenBank/DDBJ whole genome shotgun (WGS) entry which is preliminary data.</text>
</comment>
<protein>
    <recommendedName>
        <fullName evidence="4 9">Midasin</fullName>
    </recommendedName>
</protein>
<dbReference type="GO" id="GO:0005654">
    <property type="term" value="C:nucleoplasm"/>
    <property type="evidence" value="ECO:0007669"/>
    <property type="project" value="UniProtKB-SubCell"/>
</dbReference>
<keyword evidence="14" id="KW-1185">Reference proteome</keyword>
<accession>A0AAE1HT00</accession>
<feature type="compositionally biased region" description="Polar residues" evidence="11">
    <location>
        <begin position="4318"/>
        <end position="4329"/>
    </location>
</feature>
<dbReference type="PANTHER" id="PTHR48103:SF2">
    <property type="entry name" value="MIDASIN"/>
    <property type="match status" value="1"/>
</dbReference>
<evidence type="ECO:0000256" key="5">
    <source>
        <dbReference type="ARBA" id="ARBA00022741"/>
    </source>
</evidence>
<organism evidence="13 14">
    <name type="scientific">Frankliniella fusca</name>
    <dbReference type="NCBI Taxonomy" id="407009"/>
    <lineage>
        <taxon>Eukaryota</taxon>
        <taxon>Metazoa</taxon>
        <taxon>Ecdysozoa</taxon>
        <taxon>Arthropoda</taxon>
        <taxon>Hexapoda</taxon>
        <taxon>Insecta</taxon>
        <taxon>Pterygota</taxon>
        <taxon>Neoptera</taxon>
        <taxon>Paraneoptera</taxon>
        <taxon>Thysanoptera</taxon>
        <taxon>Terebrantia</taxon>
        <taxon>Thripoidea</taxon>
        <taxon>Thripidae</taxon>
        <taxon>Frankliniella</taxon>
    </lineage>
</organism>
<feature type="compositionally biased region" description="Basic and acidic residues" evidence="11">
    <location>
        <begin position="4658"/>
        <end position="4685"/>
    </location>
</feature>
<dbReference type="InterPro" id="IPR040848">
    <property type="entry name" value="AAA_lid_7"/>
</dbReference>
<feature type="compositionally biased region" description="Acidic residues" evidence="11">
    <location>
        <begin position="4453"/>
        <end position="4464"/>
    </location>
</feature>
<feature type="coiled-coil region" evidence="10">
    <location>
        <begin position="5042"/>
        <end position="5069"/>
    </location>
</feature>
<dbReference type="InterPro" id="IPR011704">
    <property type="entry name" value="ATPase_dyneun-rel_AAA"/>
</dbReference>
<keyword evidence="5 9" id="KW-0547">Nucleotide-binding</keyword>
<feature type="compositionally biased region" description="Acidic residues" evidence="11">
    <location>
        <begin position="4478"/>
        <end position="4487"/>
    </location>
</feature>
<reference evidence="13" key="1">
    <citation type="submission" date="2021-07" db="EMBL/GenBank/DDBJ databases">
        <authorList>
            <person name="Catto M.A."/>
            <person name="Jacobson A."/>
            <person name="Kennedy G."/>
            <person name="Labadie P."/>
            <person name="Hunt B.G."/>
            <person name="Srinivasan R."/>
        </authorList>
    </citation>
    <scope>NUCLEOTIDE SEQUENCE</scope>
    <source>
        <strain evidence="13">PL_HMW_Pooled</strain>
        <tissue evidence="13">Head</tissue>
    </source>
</reference>
<dbReference type="Gene3D" id="3.40.50.410">
    <property type="entry name" value="von Willebrand factor, type A domain"/>
    <property type="match status" value="1"/>
</dbReference>
<keyword evidence="6 9" id="KW-0067">ATP-binding</keyword>
<evidence type="ECO:0000256" key="4">
    <source>
        <dbReference type="ARBA" id="ARBA00017143"/>
    </source>
</evidence>
<keyword evidence="7 9" id="KW-0143">Chaperone</keyword>
<dbReference type="GO" id="GO:0016887">
    <property type="term" value="F:ATP hydrolysis activity"/>
    <property type="evidence" value="ECO:0007669"/>
    <property type="project" value="InterPro"/>
</dbReference>
<evidence type="ECO:0000256" key="3">
    <source>
        <dbReference type="ARBA" id="ARBA00007188"/>
    </source>
</evidence>
<dbReference type="FunFam" id="3.40.50.300:FF:000764">
    <property type="entry name" value="Midasin"/>
    <property type="match status" value="1"/>
</dbReference>
<evidence type="ECO:0000256" key="2">
    <source>
        <dbReference type="ARBA" id="ARBA00004642"/>
    </source>
</evidence>
<dbReference type="PROSITE" id="PS50234">
    <property type="entry name" value="VWFA"/>
    <property type="match status" value="1"/>
</dbReference>
<keyword evidence="8 9" id="KW-0539">Nucleus</keyword>
<dbReference type="InterPro" id="IPR003593">
    <property type="entry name" value="AAA+_ATPase"/>
</dbReference>
<feature type="compositionally biased region" description="Basic and acidic residues" evidence="11">
    <location>
        <begin position="4966"/>
        <end position="4984"/>
    </location>
</feature>
<dbReference type="FunFam" id="3.40.50.300:FF:000142">
    <property type="entry name" value="Midasin"/>
    <property type="match status" value="1"/>
</dbReference>
<feature type="compositionally biased region" description="Acidic residues" evidence="11">
    <location>
        <begin position="4686"/>
        <end position="4703"/>
    </location>
</feature>
<dbReference type="Pfam" id="PF07728">
    <property type="entry name" value="AAA_5"/>
    <property type="match status" value="8"/>
</dbReference>
<dbReference type="CDD" id="cd01460">
    <property type="entry name" value="vWA_midasin"/>
    <property type="match status" value="1"/>
</dbReference>
<feature type="compositionally biased region" description="Basic and acidic residues" evidence="11">
    <location>
        <begin position="4495"/>
        <end position="4505"/>
    </location>
</feature>
<dbReference type="CDD" id="cd00009">
    <property type="entry name" value="AAA"/>
    <property type="match status" value="2"/>
</dbReference>
<reference evidence="13" key="2">
    <citation type="journal article" date="2023" name="BMC Genomics">
        <title>Pest status, molecular evolution, and epigenetic factors derived from the genome assembly of Frankliniella fusca, a thysanopteran phytovirus vector.</title>
        <authorList>
            <person name="Catto M.A."/>
            <person name="Labadie P.E."/>
            <person name="Jacobson A.L."/>
            <person name="Kennedy G.G."/>
            <person name="Srinivasan R."/>
            <person name="Hunt B.G."/>
        </authorList>
    </citation>
    <scope>NUCLEOTIDE SEQUENCE</scope>
    <source>
        <strain evidence="13">PL_HMW_Pooled</strain>
    </source>
</reference>
<dbReference type="GO" id="GO:0000055">
    <property type="term" value="P:ribosomal large subunit export from nucleus"/>
    <property type="evidence" value="ECO:0007669"/>
    <property type="project" value="TreeGrafter"/>
</dbReference>
<evidence type="ECO:0000256" key="11">
    <source>
        <dbReference type="SAM" id="MobiDB-lite"/>
    </source>
</evidence>
<dbReference type="Gene3D" id="3.40.50.300">
    <property type="entry name" value="P-loop containing nucleotide triphosphate hydrolases"/>
    <property type="match status" value="6"/>
</dbReference>
<dbReference type="SMART" id="SM00382">
    <property type="entry name" value="AAA"/>
    <property type="match status" value="6"/>
</dbReference>
<dbReference type="Proteomes" id="UP001219518">
    <property type="component" value="Unassembled WGS sequence"/>
</dbReference>
<feature type="compositionally biased region" description="Basic and acidic residues" evidence="11">
    <location>
        <begin position="4564"/>
        <end position="4582"/>
    </location>
</feature>
<dbReference type="FunFam" id="3.40.50.300:FF:000582">
    <property type="entry name" value="Midasin"/>
    <property type="match status" value="1"/>
</dbReference>
<evidence type="ECO:0000256" key="7">
    <source>
        <dbReference type="ARBA" id="ARBA00023186"/>
    </source>
</evidence>
<name>A0AAE1HT00_9NEOP</name>
<dbReference type="SUPFAM" id="SSF52540">
    <property type="entry name" value="P-loop containing nucleoside triphosphate hydrolases"/>
    <property type="match status" value="6"/>
</dbReference>
<evidence type="ECO:0000256" key="10">
    <source>
        <dbReference type="SAM" id="Coils"/>
    </source>
</evidence>
<dbReference type="Pfam" id="PF21108">
    <property type="entry name" value="MDN1_4th"/>
    <property type="match status" value="1"/>
</dbReference>
<dbReference type="InterPro" id="IPR012099">
    <property type="entry name" value="Midasin"/>
</dbReference>
<feature type="region of interest" description="Disordered" evidence="11">
    <location>
        <begin position="4315"/>
        <end position="4344"/>
    </location>
</feature>
<dbReference type="Pfam" id="PF17865">
    <property type="entry name" value="AAA_lid_5"/>
    <property type="match status" value="1"/>
</dbReference>
<feature type="compositionally biased region" description="Acidic residues" evidence="11">
    <location>
        <begin position="4543"/>
        <end position="4560"/>
    </location>
</feature>
<dbReference type="GO" id="GO:0005730">
    <property type="term" value="C:nucleolus"/>
    <property type="evidence" value="ECO:0007669"/>
    <property type="project" value="UniProtKB-SubCell"/>
</dbReference>
<dbReference type="GO" id="GO:0030687">
    <property type="term" value="C:preribosome, large subunit precursor"/>
    <property type="evidence" value="ECO:0007669"/>
    <property type="project" value="TreeGrafter"/>
</dbReference>
<comment type="function">
    <text evidence="9">Nuclear chaperone required for maturation and nuclear export of pre-60S ribosome subunits.</text>
</comment>
<feature type="compositionally biased region" description="Basic and acidic residues" evidence="11">
    <location>
        <begin position="4824"/>
        <end position="4883"/>
    </location>
</feature>
<feature type="compositionally biased region" description="Basic and acidic residues" evidence="11">
    <location>
        <begin position="4590"/>
        <end position="4607"/>
    </location>
</feature>
<feature type="compositionally biased region" description="Acidic residues" evidence="11">
    <location>
        <begin position="4944"/>
        <end position="4965"/>
    </location>
</feature>
<dbReference type="FunFam" id="3.40.50.410:FF:000028">
    <property type="entry name" value="Midasin"/>
    <property type="match status" value="1"/>
</dbReference>
<dbReference type="InterPro" id="IPR036465">
    <property type="entry name" value="vWFA_dom_sf"/>
</dbReference>
<dbReference type="FunFam" id="3.40.50.300:FF:000956">
    <property type="entry name" value="Midasin"/>
    <property type="match status" value="1"/>
</dbReference>
<feature type="compositionally biased region" description="Polar residues" evidence="11">
    <location>
        <begin position="4783"/>
        <end position="4797"/>
    </location>
</feature>
<dbReference type="PIRSF" id="PIRSF010340">
    <property type="entry name" value="Midasin"/>
    <property type="match status" value="1"/>
</dbReference>
<feature type="domain" description="VWFA" evidence="12">
    <location>
        <begin position="5143"/>
        <end position="5338"/>
    </location>
</feature>
<dbReference type="InterPro" id="IPR041190">
    <property type="entry name" value="Midasin_AAA_lid_5"/>
</dbReference>
<dbReference type="InterPro" id="IPR002035">
    <property type="entry name" value="VWF_A"/>
</dbReference>
<dbReference type="Pfam" id="PF17867">
    <property type="entry name" value="AAA_lid_7"/>
    <property type="match status" value="3"/>
</dbReference>
<dbReference type="SUPFAM" id="SSF53300">
    <property type="entry name" value="vWA-like"/>
    <property type="match status" value="1"/>
</dbReference>
<evidence type="ECO:0000256" key="6">
    <source>
        <dbReference type="ARBA" id="ARBA00022840"/>
    </source>
</evidence>
<evidence type="ECO:0000256" key="8">
    <source>
        <dbReference type="ARBA" id="ARBA00023242"/>
    </source>
</evidence>
<feature type="compositionally biased region" description="Basic and acidic residues" evidence="11">
    <location>
        <begin position="4752"/>
        <end position="4765"/>
    </location>
</feature>
<evidence type="ECO:0000256" key="9">
    <source>
        <dbReference type="PIRNR" id="PIRNR010340"/>
    </source>
</evidence>
<dbReference type="EMBL" id="JAHWGI010001243">
    <property type="protein sequence ID" value="KAK3926205.1"/>
    <property type="molecule type" value="Genomic_DNA"/>
</dbReference>
<feature type="compositionally biased region" description="Acidic residues" evidence="11">
    <location>
        <begin position="4641"/>
        <end position="4657"/>
    </location>
</feature>
<dbReference type="GO" id="GO:0000027">
    <property type="term" value="P:ribosomal large subunit assembly"/>
    <property type="evidence" value="ECO:0007669"/>
    <property type="project" value="InterPro"/>
</dbReference>
<keyword evidence="10" id="KW-0175">Coiled coil</keyword>
<dbReference type="InterPro" id="IPR048617">
    <property type="entry name" value="MDN1_AAA_lid_4"/>
</dbReference>
<dbReference type="InterPro" id="IPR027417">
    <property type="entry name" value="P-loop_NTPase"/>
</dbReference>
<feature type="compositionally biased region" description="Acidic residues" evidence="11">
    <location>
        <begin position="4506"/>
        <end position="4522"/>
    </location>
</feature>
<evidence type="ECO:0000313" key="13">
    <source>
        <dbReference type="EMBL" id="KAK3926205.1"/>
    </source>
</evidence>
<feature type="compositionally biased region" description="Acidic residues" evidence="11">
    <location>
        <begin position="4713"/>
        <end position="4724"/>
    </location>
</feature>
<feature type="compositionally biased region" description="Acidic residues" evidence="11">
    <location>
        <begin position="4799"/>
        <end position="4808"/>
    </location>
</feature>
<gene>
    <name evidence="13" type="ORF">KUF71_014454</name>
</gene>
<comment type="subcellular location">
    <subcellularLocation>
        <location evidence="1">Nucleus</location>
        <location evidence="1">Nucleolus</location>
    </subcellularLocation>
    <subcellularLocation>
        <location evidence="2">Nucleus</location>
        <location evidence="2">Nucleoplasm</location>
    </subcellularLocation>
</comment>
<sequence length="5348" mass="599077">MAESTNGVFLKAVKRLCENDEMSSQACSKFIRRHMLQDSDVNDLLNILASVLLDHVEPLVIGEHLQDILPQILALALSDNMNESSHIGDVSPKLLHEKRCVLLNKLALVHPDVVTLILRYFCDNPSPFHFWEKSQDEQPKVKKRRIFLQPVTDEEIARSCYFFLKLKTSHFQTLWDWSHFLERFLNHSEPYIRWVSCQCCAILLKMGTKEKEELLNSKLTSDEIVHFAVKQSTEDFRIQEKLRETCFSEKLFHIDSSLLENRVNSMITIAGISLPITAKAETMSKTNLVLVGSTHSNLQAVALGIATGKTLCLQGPVGCGKTALVEYLAKLTGRGCPPQYLSVQLGDQTDSKMLLGTYQCTDIPGEFVWKPGVLTQAVIGGYWLLLEDIDSCTTDVAAVLASLLETGSLSVPGFKDSVHCAPGFQLFFTRRLVTSATGLNKVNSGVTSMLQRHWLTVQMEPLSESELVEVVRTLHPSLSTVASKVVNVFLLFSAGSHHTALVGSSEKSDPSKTVYIQGAGARLPSTRDLMKWCIRSSQAFDVSSVESGLKLYQDAVDIFCCNVSQPETRLKLAESIAAKLGIIHTKAEYFCNLHKPAISLTSSHVAAGRISLPRREGITAMPRFTSKSTFTFTRPAAALLERIACCIYHNEPVLLVGETGVGKTSSIQYLAQQMGQSLSVINMNQQSDSADLLGGYKPVELKFVISPLRDEFETLFRNFFAVDENAKFLSHVAQCFSLKKWTTLLSLMKHSTSAALKRFEKKTSNSKSATLDPAHKLKWLQLSVKLHKVQDQLKKSHNALAFSFVEGSLVKALKEGKWVLLDEINLASAQTLECLSSLLEGSSGSLYLLERGDDQSIERHPNFRIFAAMNPATDVGKRELPPGIRNRFTEFFVDELDNRQDLLLLCGTYLEPLALPSSKLDALVRFYLNICQEAVATLSDGTGQKPHYSLRTLCRALSVAATNPCASVPRSLYEGILLSFLTQLDRGSHPIVEEMVAKAVIGKSSSDPKSLVKQPIPSPVVVGKKFVQVEGYWVTQGPLEPNTPDKYIMTKTVRRNLRDLVRVVSLARLPCLLQGETSVGKTSLITYLAQVSGNRCLRINNHEHTDLQEYIGCYSADEHGNLVFKEGVLVEAMKFGHWVILDELNLAPSDVLEALNRVLDDNRELFIPETQKVVKAHPNFMLFATQNPPGLYGGRKVLSRAFRNRFIELHFDEIPPLELETIMHLRCDMPPSYCKKMVAVMSDLQVRRKGSAAFAGKQGFITLRDLFRWGERYRLSQQGKEGKYYDWDQHIADEGYLILAGRVRKEEERVIIQETLLKHIKRAVNPEKLFTLSPETSSVTRLILQSIIQQTTSDFKHIVWTYNMRKLAVLLGKACEFKEPILLVGETGCGKTTLCQLLAASKNQKLSSVNCHMHSESADFLGGLRPVREHSEENKGKLFEWVDGPLIDAMLHGGVFLADEISLADDSVLERLNSLLEPERKLLLAEKGSGISGEPTEIIAQDSFIFVGTMNPGGDYGKKELSPALRNRFTEIWCEGCSQRSDLIAVIEHNLRPGIFFKTSSNDQISVGETLVDFLEWFSQTELGSRFTRSIRDIMTWVEFINVCSHPSINLEIGDAYIHGACLTFLDSLGTGLTSFSTREAVYNLRLAALEYLRQQVKKATDCEPSSIKSFMGINAEDFELVATVEKFGVKPFCIPKGCPDAAECPEFLLSAPTTRINAMRVLRGLQLGKALLLEGSPGVGKTSLVAALSRAAGYKLTRINLSDQTDISDLFGADLPVEGGSGGEFAWRDGPFLQALRAGHWILLDELNLASQSVLEGLNAVLDHRGDLFIPELGRTFHIQPGLTRLFACQNPLNQGGARKGLPQSFLNRFTQVHMETLTSHDLEYICQTLYPTLPVELVKKMVLFNEQAALETSPGGKWGQRGAPWEMNLRDLSRWCEITVWGATSGALNPGRFVQLIYVDRMRTKVDKENMMCLYQRVFGDKYSLSSAIPQIYFTPNLLYLGDTTLERGGLINIALPKLVLKYQLPTLLSLARCVSMGWMSILVGPGGCGKTSLVQLLAQLAGQDLRTLSVNSAMDTTEILGGFEQADYKRHLDELKLEVEKILMKNLQSITLQGKETELVHLLGLWEAFLQSESKDSCTKVRSMESEMQTFLQKIQALLGVLLAIPRAAKSTEDLLEVDFLRLKLDKLKTCALRDNSLNAGGKFEWVDSILIKSLNEGSWLLVDNVNLCSAAVLDRLNGLLEPQGVLTVSERGVNLNGELITIRPHPNFRLFLTMDPKYGEISRAMRNRGVEIFVTASEGDLTSTLSPLDLASLLHGTGIFNQNDQLLLINLHQSMTSVIQGPDTPGLSELLQASFLFVQQVQRGMPSIPSVLSAFTKVYIQSRLCDSVQTKRNYLSILEEAIAQRSEKNLPVALDKLVSHSTLVTNEINLDSSLAMVKQRCATLSALANSEEKDLPHILRLLGVTDVRVDFQMTLTNLVVLFYQTCSLNDVSLAFSWLQMQIKGSKHERFLSELSEILYNTILSVDDLATCHLIWDRRWLPDVSSALSVLSGEDDQGVENRVTLLLYITAVLIRSKIPLNLTSVKKHKQISVLEYSHAISKGILADNLSSEPIIVDIGPFLDSALSVLHDALSTLGVMISDELWWSVRRAFNWTLRFQKKIASLLLNTDKNATDETLNLLAVHYKWFSKHTIPVLIHLAQSAILDITQFNETVDKIDASVFSNICVIWHVAKRLRNTMQYPLPIATNLQANLSLKASQIADIIDLWSGDNLNQNLVNKANFLSTPAGLRARANLIVAFKDLSVNLNLSNVEERLIQAENMCSESGLLPGSSEKVTSAHRSLKTLLWPFQEAVCLTATRPLLLKLLQRKNLSSSSLEFLSVIQAMKETPSIPSPLIGLLETLFEESKSQKDLFKILLWLFQFSTKSLAVTCTPFWAPCEINLSSDVEKAKGPLPQHCPMLSQLAARILFTQHPSNKEQLVKPSLDKHKQHLTFVNSLQNLLWQNSDNFCNSYYSYRENELHSVMAAAQHFLSCLEKSCCLSHSVPLNLQERASAIVETLQDRLGSRASTLSDFCLLLLEFVNVISLLENTKTVENEILMEVGLGWTLLGCLESHLFSAFPNIDPTVKQAIKIQYTKEEMMEIKAELLAAKMNGSVKGVQTDGVPSHPHLDILQNQLNILENQLSTLNLYNAVRPQPPMYSTLTKEMQHFASSLSSVAIITKVTKRLMSIPKNISPSECQKIISEAELWLRSLQSFTNMLEKRFSLWYPDILNRGVELMVGVGKKIFLNCETGPHHNTHSKFVCSIGSFPVLSAEQTSVMDLLSNTANRNVSLIIEQMLLSATGDIPDLSERSQTEAYWLLKSSNFICMAQSCNSAEWIALNKVLRTFTQIWEKQENDRRERELDNESLYKSRGAVRCQTVTQDEETLLEIAELFPSKREHDFGDLEPINSLESSPQSAFKDCTLNSQNALLSAEDVYLVSSVHMSLVLAYTKSTWYDCCPSKQSTDYMTPWLQRIAVAARLVSSGSHILDDNVDKSLLPSWILASYLAAPNPDAISSGFSVNPDDPSFDFYRTACISEAKQCKPVLDGLLERVNELLTEWPEHPTLNQIVIVVRRITSFPMESPLSRFLTGLEILLNKMREWEENAHSGVSLASHSAAVTNLIIQWRRLELAGWKGCLNSTSLRVQSRASRWWFYIFSLVDGYINPSAGKEAICGKDIVSSLEQFMEDSPLGEFLVRLNMILAFHCHVVNLPASCKKDELQAVLWNLFGFYSQFKDTLASRIDELRSPIEKKLKDYVKIARWNDINYWSVKDAVFKTQRTLHKHVKEYETVLKQPAKSTMYSCRIEGKSQFKKCTQLNVQAFIATADPKHFVEDALNWNAAVDQSSVLNRVGLLYTKSKKLTREVILSSTSPGLIAVLDEFANDIAASIQQLASLEVDKTIPKSKQVSQAKNHLQMKRRALADLFRLLHHIGLSYHSGLTYEESLIKHEFTQLPPLDLNVFMKSLKWTGESEDYAADKEILSAWDGCSSYFLRSWARYVQLSMALRHPHKDLSPPNIERLRGFPAHLIILTHDQHRKVQRNIEFLGKLRVHLFQLTSLANFLDMTIPPQSALLELIKNLKSILVNAAITFEQFKLLLEACPGREEIQSMDDNLPMLMLGRNFPSCSSGIMKGDIAWQKACEMADKALQKLNECQKNVIDVQSSKTLITVEHFKKISQCFNDLSLLAGDISNLENVLLMDTLSNPCIQSLQWIKGCILTECQKFSKLCDLNARTTCATAHITYNSFLVKKVESLVERMLLSIQEMYKCHTNMGKEASSQKSDQELPTENNEVVKEEDEEDDSNLQEKHLSDCILASIHSDFQKLGAEDINIDLNSLLQDLLIVLDSKEHSEKAIRLALRLIPILQQWILLYQFVVQQQVSAFRVSSKLLSTLLAVFGDVSVKGFCIPEGLLSDEEAGDGEGESDGKQEGSMGLGDGEGEKDEEEKGIEMSENFEGKMQDVEPKGDDDDNSENEEEGEDAEKEMGETEKNAQQLDEQIWGSDSEEGSGDEGDQKEEDGQSGEKTGEKEMGAREQERNKGDNDDTPGDSEGEKRDESKPEVNEMKEPEVDDDQVDPYHGNYKPEEEPEALELPEDLKLDDGENNENEETNEDNPFDIDDMKEKIPPEPDQKEGSNENQKEKKQEEAETDVSDDDDFDNTEGGENENGNIQEPIPEEGEDDVPEGSDERKNGKNQNDIEEEDSFDKEGDDEDKSLNEEMNPSRDDPSSEQTQASEDVHHGSMDQVASAQQQSQETSGEQPPEEADGDPGEVERDEVGQAPTNQEMKGHHSDRSGKRPQQDQQQKKAEEEEKRQRPGHSEDQRSLGDTIEPVKKRLKTIDIKETEDKESEEKLEDNKENNETSADLYQHIKDVKEQSTIQTLDTATKDQADKQPISSNEEEKQASEPDDSEEAMDVVDSEEELLDNIETEKQREENVSGNKNEKQRKERGKAPLQSEADSEEKSIEVEGEKVETLGAGRAPETTFHTQFDNLILPSIVTISEVSEQSEAIRKDLQEQLASWNMEYAGEEASKAWQSLSSLTNPLARDLSEQLRLVLEPTQATRMKGDFRTGRRINMRKVIPYIASQFRKDKIWMRRTKPSKREYQILLAIDDSSSMADNRSKELAFESLALVSQALTLLEVGELGVLSFGEVIKVLHKLGEPFTQHSGARLLQQFSFEQRKTQIGALVDYSTALFTTSKIHTSAEHAQLLVVISDGRGVFSEGQEKVYSCVRKARLSGIFMVFVIIDNPESKDSILDIRTPIFSGGKLLGISSYMDSFPFPFYLILRDIANLPAVLSDALRQWFELVSAE</sequence>
<dbReference type="GO" id="GO:0005524">
    <property type="term" value="F:ATP binding"/>
    <property type="evidence" value="ECO:0007669"/>
    <property type="project" value="UniProtKB-KW"/>
</dbReference>
<evidence type="ECO:0000256" key="1">
    <source>
        <dbReference type="ARBA" id="ARBA00004604"/>
    </source>
</evidence>
<feature type="compositionally biased region" description="Acidic residues" evidence="11">
    <location>
        <begin position="4736"/>
        <end position="4751"/>
    </location>
</feature>
<comment type="similarity">
    <text evidence="3 9">Belongs to the midasin family.</text>
</comment>
<proteinExistence type="inferred from homology"/>